<dbReference type="RefSeq" id="WP_371571419.1">
    <property type="nucleotide sequence ID" value="NZ_JASMRN010000011.1"/>
</dbReference>
<name>A0ABV4KF40_9FLAO</name>
<reference evidence="1 2" key="1">
    <citation type="submission" date="2023-05" db="EMBL/GenBank/DDBJ databases">
        <title>Adaptations of aquatic viruses from atmosphere-close ecosystems of the Central Arctic Ocean.</title>
        <authorList>
            <person name="Rahlff J."/>
            <person name="Holmfeldt K."/>
        </authorList>
    </citation>
    <scope>NUCLEOTIDE SEQUENCE [LARGE SCALE GENOMIC DNA]</scope>
    <source>
        <strain evidence="1 2">Arc14</strain>
    </source>
</reference>
<organism evidence="1 2">
    <name type="scientific">Flavobacterium frigidarium</name>
    <dbReference type="NCBI Taxonomy" id="99286"/>
    <lineage>
        <taxon>Bacteria</taxon>
        <taxon>Pseudomonadati</taxon>
        <taxon>Bacteroidota</taxon>
        <taxon>Flavobacteriia</taxon>
        <taxon>Flavobacteriales</taxon>
        <taxon>Flavobacteriaceae</taxon>
        <taxon>Flavobacterium</taxon>
    </lineage>
</organism>
<evidence type="ECO:0008006" key="3">
    <source>
        <dbReference type="Google" id="ProtNLM"/>
    </source>
</evidence>
<gene>
    <name evidence="1" type="ORF">QO192_13465</name>
</gene>
<sequence>MALNLKTKDSYKSKWVSDVELGYGGKEAVRFHSNSFKFFKKGNLAIISDYNTIDDVPISREDYSQMKAAGDDSPESNRLNDIELPSFLNSTPFYKEKNNKFIGLTYTNLISPRSKITLFNTFNAANLLEENYKKQTNLGEENNSLSYFDRNKASYLLNNTAVKWEFNKSATTFISYAATVTPTDDAANQNLGNELNRTTYKDESHGLSFSQIFKVQTSILKNIKYKGVVRHALNSSSNKLGLNANQELFDLGVQSLQQRSKNWNSNLDFYNSFTLSKKSNIFSVKLDILTQRDRFENHIDKELLFENDLELKNDMLRTNISWTRQWTSKIQSVVGFSNSNVTSTYNNEQTYYSRIEPNLNVFYNLGFLSKINLGYALSHRLPLLSQLLNNDVIEDFQTIDKESLVAYNKILPQDSFSLNYYNVNAKTNSVLFSSLNYSKDHQAVSNNVIYQDDYVENQATLVSGSSTLRGIFSYDLKIKKLPFSIKSTLVYLATKGFSEYSGVGNEFNSNNFSGKINVNSNFKNSNVQVAVDYKFSRRRLEQSLFAFNNVTVNHQIGLKLCGKSTNKLKWDLGFVIDNQDSSFNTNQLYLLNGNVQYLVAKNLKLLFRGNNMLNLKNSQLITTAFNQSFFTESVISIMPGYMMLGANYSF</sequence>
<dbReference type="Proteomes" id="UP001568894">
    <property type="component" value="Unassembled WGS sequence"/>
</dbReference>
<keyword evidence="2" id="KW-1185">Reference proteome</keyword>
<comment type="caution">
    <text evidence="1">The sequence shown here is derived from an EMBL/GenBank/DDBJ whole genome shotgun (WGS) entry which is preliminary data.</text>
</comment>
<dbReference type="EMBL" id="JASMRN010000011">
    <property type="protein sequence ID" value="MEZ7516285.1"/>
    <property type="molecule type" value="Genomic_DNA"/>
</dbReference>
<protein>
    <recommendedName>
        <fullName evidence="3">TonB-dependent receptor</fullName>
    </recommendedName>
</protein>
<proteinExistence type="predicted"/>
<evidence type="ECO:0000313" key="1">
    <source>
        <dbReference type="EMBL" id="MEZ7516285.1"/>
    </source>
</evidence>
<evidence type="ECO:0000313" key="2">
    <source>
        <dbReference type="Proteomes" id="UP001568894"/>
    </source>
</evidence>
<accession>A0ABV4KF40</accession>